<evidence type="ECO:0000256" key="4">
    <source>
        <dbReference type="ARBA" id="ARBA00023163"/>
    </source>
</evidence>
<dbReference type="PANTHER" id="PTHR43214">
    <property type="entry name" value="TWO-COMPONENT RESPONSE REGULATOR"/>
    <property type="match status" value="1"/>
</dbReference>
<evidence type="ECO:0000313" key="9">
    <source>
        <dbReference type="Proteomes" id="UP000646244"/>
    </source>
</evidence>
<dbReference type="InterPro" id="IPR011006">
    <property type="entry name" value="CheY-like_superfamily"/>
</dbReference>
<dbReference type="Pfam" id="PF00196">
    <property type="entry name" value="GerE"/>
    <property type="match status" value="1"/>
</dbReference>
<dbReference type="SUPFAM" id="SSF52172">
    <property type="entry name" value="CheY-like"/>
    <property type="match status" value="1"/>
</dbReference>
<accession>A0A918TIQ8</accession>
<comment type="caution">
    <text evidence="5">Lacks conserved residue(s) required for the propagation of feature annotation.</text>
</comment>
<dbReference type="PANTHER" id="PTHR43214:SF24">
    <property type="entry name" value="TRANSCRIPTIONAL REGULATORY PROTEIN NARL-RELATED"/>
    <property type="match status" value="1"/>
</dbReference>
<dbReference type="GO" id="GO:0006355">
    <property type="term" value="P:regulation of DNA-templated transcription"/>
    <property type="evidence" value="ECO:0007669"/>
    <property type="project" value="InterPro"/>
</dbReference>
<dbReference type="CDD" id="cd17535">
    <property type="entry name" value="REC_NarL-like"/>
    <property type="match status" value="1"/>
</dbReference>
<dbReference type="AlphaFoldDB" id="A0A918TIQ8"/>
<dbReference type="InterPro" id="IPR016032">
    <property type="entry name" value="Sig_transdc_resp-reg_C-effctor"/>
</dbReference>
<dbReference type="GO" id="GO:0003677">
    <property type="term" value="F:DNA binding"/>
    <property type="evidence" value="ECO:0007669"/>
    <property type="project" value="UniProtKB-KW"/>
</dbReference>
<name>A0A918TIQ8_STRCJ</name>
<gene>
    <name evidence="8" type="ORF">GCM10010507_18590</name>
</gene>
<dbReference type="SUPFAM" id="SSF46894">
    <property type="entry name" value="C-terminal effector domain of the bipartite response regulators"/>
    <property type="match status" value="1"/>
</dbReference>
<proteinExistence type="predicted"/>
<dbReference type="InterPro" id="IPR000792">
    <property type="entry name" value="Tscrpt_reg_LuxR_C"/>
</dbReference>
<dbReference type="PROSITE" id="PS50043">
    <property type="entry name" value="HTH_LUXR_2"/>
    <property type="match status" value="1"/>
</dbReference>
<feature type="domain" description="Response regulatory" evidence="7">
    <location>
        <begin position="25"/>
        <end position="140"/>
    </location>
</feature>
<dbReference type="PROSITE" id="PS50110">
    <property type="entry name" value="RESPONSE_REGULATORY"/>
    <property type="match status" value="1"/>
</dbReference>
<evidence type="ECO:0000256" key="1">
    <source>
        <dbReference type="ARBA" id="ARBA00022553"/>
    </source>
</evidence>
<comment type="caution">
    <text evidence="8">The sequence shown here is derived from an EMBL/GenBank/DDBJ whole genome shotgun (WGS) entry which is preliminary data.</text>
</comment>
<organism evidence="8 9">
    <name type="scientific">Streptomyces cinnamoneus</name>
    <name type="common">Streptoverticillium cinnamoneum</name>
    <dbReference type="NCBI Taxonomy" id="53446"/>
    <lineage>
        <taxon>Bacteria</taxon>
        <taxon>Bacillati</taxon>
        <taxon>Actinomycetota</taxon>
        <taxon>Actinomycetes</taxon>
        <taxon>Kitasatosporales</taxon>
        <taxon>Streptomycetaceae</taxon>
        <taxon>Streptomyces</taxon>
        <taxon>Streptomyces cinnamoneus group</taxon>
    </lineage>
</organism>
<sequence length="242" mass="26133">MGSVSVDEASPEGLCRASGRERTVRILLAADKDVFRNGLCVLLSQIPGAEVVGEATDRDDLLRKSALLVPDVLVASASLLTAHDVQAVCLLTGGIAGGIVMVAEFDTDELLREALAAGVRGYLPLDSPRSDFHAAVRAVVDGGAFLPTHITRRLFGNFRLVPRRSDEPAELRTLSRRERQVLLLIGGGRNNREIARNLSLSEATVKSHVSRILAKLNLRDRVHVAQLVWRLGLDVQGAAQQP</sequence>
<evidence type="ECO:0000313" key="8">
    <source>
        <dbReference type="EMBL" id="GHC43981.1"/>
    </source>
</evidence>
<keyword evidence="4" id="KW-0804">Transcription</keyword>
<evidence type="ECO:0000256" key="2">
    <source>
        <dbReference type="ARBA" id="ARBA00023015"/>
    </source>
</evidence>
<dbReference type="CDD" id="cd06170">
    <property type="entry name" value="LuxR_C_like"/>
    <property type="match status" value="1"/>
</dbReference>
<evidence type="ECO:0000259" key="7">
    <source>
        <dbReference type="PROSITE" id="PS50110"/>
    </source>
</evidence>
<dbReference type="Gene3D" id="3.40.50.2300">
    <property type="match status" value="1"/>
</dbReference>
<feature type="domain" description="HTH luxR-type" evidence="6">
    <location>
        <begin position="167"/>
        <end position="232"/>
    </location>
</feature>
<keyword evidence="1" id="KW-0597">Phosphoprotein</keyword>
<evidence type="ECO:0000256" key="3">
    <source>
        <dbReference type="ARBA" id="ARBA00023125"/>
    </source>
</evidence>
<dbReference type="Proteomes" id="UP000646244">
    <property type="component" value="Unassembled WGS sequence"/>
</dbReference>
<protein>
    <submittedName>
        <fullName evidence="8">DNA-binding response regulator</fullName>
    </submittedName>
</protein>
<dbReference type="EMBL" id="BMVB01000005">
    <property type="protein sequence ID" value="GHC43981.1"/>
    <property type="molecule type" value="Genomic_DNA"/>
</dbReference>
<keyword evidence="3 8" id="KW-0238">DNA-binding</keyword>
<dbReference type="RefSeq" id="WP_190109217.1">
    <property type="nucleotide sequence ID" value="NZ_BMVB01000005.1"/>
</dbReference>
<dbReference type="PRINTS" id="PR00038">
    <property type="entry name" value="HTHLUXR"/>
</dbReference>
<dbReference type="PROSITE" id="PS00622">
    <property type="entry name" value="HTH_LUXR_1"/>
    <property type="match status" value="1"/>
</dbReference>
<reference evidence="8" key="2">
    <citation type="submission" date="2020-09" db="EMBL/GenBank/DDBJ databases">
        <authorList>
            <person name="Sun Q."/>
            <person name="Ohkuma M."/>
        </authorList>
    </citation>
    <scope>NUCLEOTIDE SEQUENCE</scope>
    <source>
        <strain evidence="8">JCM 4633</strain>
    </source>
</reference>
<dbReference type="InterPro" id="IPR001789">
    <property type="entry name" value="Sig_transdc_resp-reg_receiver"/>
</dbReference>
<keyword evidence="2" id="KW-0805">Transcription regulation</keyword>
<dbReference type="InterPro" id="IPR058245">
    <property type="entry name" value="NreC/VraR/RcsB-like_REC"/>
</dbReference>
<dbReference type="GO" id="GO:0000160">
    <property type="term" value="P:phosphorelay signal transduction system"/>
    <property type="evidence" value="ECO:0007669"/>
    <property type="project" value="InterPro"/>
</dbReference>
<dbReference type="SMART" id="SM00421">
    <property type="entry name" value="HTH_LUXR"/>
    <property type="match status" value="1"/>
</dbReference>
<evidence type="ECO:0000256" key="5">
    <source>
        <dbReference type="PROSITE-ProRule" id="PRU00169"/>
    </source>
</evidence>
<dbReference type="InterPro" id="IPR039420">
    <property type="entry name" value="WalR-like"/>
</dbReference>
<evidence type="ECO:0000259" key="6">
    <source>
        <dbReference type="PROSITE" id="PS50043"/>
    </source>
</evidence>
<reference evidence="8" key="1">
    <citation type="journal article" date="2014" name="Int. J. Syst. Evol. Microbiol.">
        <title>Complete genome sequence of Corynebacterium casei LMG S-19264T (=DSM 44701T), isolated from a smear-ripened cheese.</title>
        <authorList>
            <consortium name="US DOE Joint Genome Institute (JGI-PGF)"/>
            <person name="Walter F."/>
            <person name="Albersmeier A."/>
            <person name="Kalinowski J."/>
            <person name="Ruckert C."/>
        </authorList>
    </citation>
    <scope>NUCLEOTIDE SEQUENCE</scope>
    <source>
        <strain evidence="8">JCM 4633</strain>
    </source>
</reference>